<comment type="catalytic activity">
    <reaction evidence="1">
        <text>[protein]-peptidylproline (omega=180) = [protein]-peptidylproline (omega=0)</text>
        <dbReference type="Rhea" id="RHEA:16237"/>
        <dbReference type="Rhea" id="RHEA-COMP:10747"/>
        <dbReference type="Rhea" id="RHEA-COMP:10748"/>
        <dbReference type="ChEBI" id="CHEBI:83833"/>
        <dbReference type="ChEBI" id="CHEBI:83834"/>
        <dbReference type="EC" id="5.2.1.8"/>
    </reaction>
</comment>
<accession>Q4JN43</accession>
<evidence type="ECO:0000256" key="5">
    <source>
        <dbReference type="ARBA" id="ARBA00022490"/>
    </source>
</evidence>
<dbReference type="InterPro" id="IPR046357">
    <property type="entry name" value="PPIase_dom_sf"/>
</dbReference>
<evidence type="ECO:0000256" key="2">
    <source>
        <dbReference type="ARBA" id="ARBA00004496"/>
    </source>
</evidence>
<evidence type="ECO:0000256" key="4">
    <source>
        <dbReference type="ARBA" id="ARBA00013194"/>
    </source>
</evidence>
<protein>
    <recommendedName>
        <fullName evidence="10">FKBP-type peptidyl-prolyl cis-trans isomerase SlyD</fullName>
        <ecNumber evidence="4">5.2.1.8</ecNumber>
    </recommendedName>
    <alternativeName>
        <fullName evidence="11">Metallochaperone SlyD</fullName>
    </alternativeName>
</protein>
<evidence type="ECO:0000256" key="10">
    <source>
        <dbReference type="ARBA" id="ARBA00040015"/>
    </source>
</evidence>
<comment type="function">
    <text evidence="9">Also involved in hydrogenase metallocenter assembly, probably by participating in the nickel insertion step. This function in hydrogenase biosynthesis requires chaperone activity and the presence of the metal-binding domain, but not PPIase activity.</text>
</comment>
<organism evidence="13">
    <name type="scientific">uncultured bacterium BAC13K9BAC</name>
    <dbReference type="NCBI Taxonomy" id="332979"/>
    <lineage>
        <taxon>Bacteria</taxon>
        <taxon>environmental samples</taxon>
    </lineage>
</organism>
<dbReference type="Gene3D" id="3.10.50.40">
    <property type="match status" value="1"/>
</dbReference>
<comment type="subcellular location">
    <subcellularLocation>
        <location evidence="2">Cytoplasm</location>
    </subcellularLocation>
</comment>
<evidence type="ECO:0000256" key="6">
    <source>
        <dbReference type="ARBA" id="ARBA00023110"/>
    </source>
</evidence>
<dbReference type="GO" id="GO:0005737">
    <property type="term" value="C:cytoplasm"/>
    <property type="evidence" value="ECO:0007669"/>
    <property type="project" value="UniProtKB-SubCell"/>
</dbReference>
<sequence length="143" mass="16583">MKSIKYNSTVLLNYSLKGNDNLFESTFDKEPIRITIGKSKMPQIIEASLYGLKRGDKKEYSFDSKEIFGKYDQDKVITTKRDLLKHYKNVESGDIIETFQDDKSCFVTVLEVSDKDIVIDMNHPLSDKNVKFRVEIIEIDDET</sequence>
<keyword evidence="7" id="KW-0143">Chaperone</keyword>
<reference evidence="13" key="1">
    <citation type="journal article" date="2005" name="PLoS Biol.">
        <title>New insights into metabolic properties of marine bacteria encoding proteorhodopsins.</title>
        <authorList>
            <person name="Sabehi G."/>
            <person name="Loy A."/>
            <person name="Jung K.H."/>
            <person name="Partha R."/>
            <person name="Spudich J.L."/>
            <person name="Isaacson T."/>
            <person name="Hirschberg J."/>
            <person name="Wagner M."/>
            <person name="Beja O."/>
        </authorList>
    </citation>
    <scope>NUCLEOTIDE SEQUENCE</scope>
</reference>
<evidence type="ECO:0000256" key="7">
    <source>
        <dbReference type="ARBA" id="ARBA00023186"/>
    </source>
</evidence>
<evidence type="ECO:0000256" key="9">
    <source>
        <dbReference type="ARBA" id="ARBA00037071"/>
    </source>
</evidence>
<dbReference type="AlphaFoldDB" id="Q4JN43"/>
<evidence type="ECO:0000256" key="8">
    <source>
        <dbReference type="ARBA" id="ARBA00023235"/>
    </source>
</evidence>
<keyword evidence="5" id="KW-0963">Cytoplasm</keyword>
<dbReference type="InterPro" id="IPR001179">
    <property type="entry name" value="PPIase_FKBP_dom"/>
</dbReference>
<dbReference type="Pfam" id="PF00254">
    <property type="entry name" value="FKBP_C"/>
    <property type="match status" value="1"/>
</dbReference>
<dbReference type="PANTHER" id="PTHR47861">
    <property type="entry name" value="FKBP-TYPE PEPTIDYL-PROLYL CIS-TRANS ISOMERASE SLYD"/>
    <property type="match status" value="1"/>
</dbReference>
<feature type="domain" description="PPIase FKBP-type" evidence="12">
    <location>
        <begin position="4"/>
        <end position="83"/>
    </location>
</feature>
<evidence type="ECO:0000256" key="11">
    <source>
        <dbReference type="ARBA" id="ARBA00042772"/>
    </source>
</evidence>
<keyword evidence="6" id="KW-0697">Rotamase</keyword>
<comment type="similarity">
    <text evidence="3">Belongs to the FKBP-type PPIase family.</text>
</comment>
<evidence type="ECO:0000259" key="12">
    <source>
        <dbReference type="Pfam" id="PF00254"/>
    </source>
</evidence>
<proteinExistence type="inferred from homology"/>
<dbReference type="GO" id="GO:0003755">
    <property type="term" value="F:peptidyl-prolyl cis-trans isomerase activity"/>
    <property type="evidence" value="ECO:0007669"/>
    <property type="project" value="UniProtKB-KW"/>
</dbReference>
<dbReference type="EMBL" id="DQ068067">
    <property type="protein sequence ID" value="AAY89954.1"/>
    <property type="molecule type" value="Genomic_DNA"/>
</dbReference>
<keyword evidence="8 13" id="KW-0413">Isomerase</keyword>
<dbReference type="EC" id="5.2.1.8" evidence="4"/>
<evidence type="ECO:0000256" key="1">
    <source>
        <dbReference type="ARBA" id="ARBA00000971"/>
    </source>
</evidence>
<dbReference type="PANTHER" id="PTHR47861:SF3">
    <property type="entry name" value="FKBP-TYPE PEPTIDYL-PROLYL CIS-TRANS ISOMERASE SLYD"/>
    <property type="match status" value="1"/>
</dbReference>
<name>Q4JN43_9BACT</name>
<dbReference type="GO" id="GO:0042026">
    <property type="term" value="P:protein refolding"/>
    <property type="evidence" value="ECO:0007669"/>
    <property type="project" value="UniProtKB-ARBA"/>
</dbReference>
<evidence type="ECO:0000256" key="3">
    <source>
        <dbReference type="ARBA" id="ARBA00006577"/>
    </source>
</evidence>
<evidence type="ECO:0000313" key="13">
    <source>
        <dbReference type="EMBL" id="AAY89954.1"/>
    </source>
</evidence>
<dbReference type="SUPFAM" id="SSF54534">
    <property type="entry name" value="FKBP-like"/>
    <property type="match status" value="1"/>
</dbReference>